<evidence type="ECO:0000259" key="6">
    <source>
        <dbReference type="Pfam" id="PF00324"/>
    </source>
</evidence>
<feature type="transmembrane region" description="Helical" evidence="5">
    <location>
        <begin position="431"/>
        <end position="451"/>
    </location>
</feature>
<keyword evidence="4 5" id="KW-0472">Membrane</keyword>
<protein>
    <submittedName>
        <fullName evidence="7">Putrescine importer</fullName>
    </submittedName>
</protein>
<keyword evidence="3 5" id="KW-1133">Transmembrane helix</keyword>
<dbReference type="GO" id="GO:0055085">
    <property type="term" value="P:transmembrane transport"/>
    <property type="evidence" value="ECO:0007669"/>
    <property type="project" value="InterPro"/>
</dbReference>
<dbReference type="InterPro" id="IPR050367">
    <property type="entry name" value="APC_superfamily"/>
</dbReference>
<dbReference type="Pfam" id="PF00324">
    <property type="entry name" value="AA_permease"/>
    <property type="match status" value="1"/>
</dbReference>
<feature type="transmembrane region" description="Helical" evidence="5">
    <location>
        <begin position="405"/>
        <end position="425"/>
    </location>
</feature>
<feature type="transmembrane region" description="Helical" evidence="5">
    <location>
        <begin position="245"/>
        <end position="268"/>
    </location>
</feature>
<feature type="transmembrane region" description="Helical" evidence="5">
    <location>
        <begin position="134"/>
        <end position="154"/>
    </location>
</feature>
<name>A0A0U1L252_9FIRM</name>
<dbReference type="PIRSF" id="PIRSF006060">
    <property type="entry name" value="AA_transporter"/>
    <property type="match status" value="1"/>
</dbReference>
<feature type="transmembrane region" description="Helical" evidence="5">
    <location>
        <begin position="297"/>
        <end position="322"/>
    </location>
</feature>
<feature type="transmembrane region" description="Helical" evidence="5">
    <location>
        <begin position="100"/>
        <end position="128"/>
    </location>
</feature>
<evidence type="ECO:0000256" key="4">
    <source>
        <dbReference type="ARBA" id="ARBA00023136"/>
    </source>
</evidence>
<dbReference type="GO" id="GO:0016020">
    <property type="term" value="C:membrane"/>
    <property type="evidence" value="ECO:0007669"/>
    <property type="project" value="UniProtKB-SubCell"/>
</dbReference>
<dbReference type="Gene3D" id="1.20.1740.10">
    <property type="entry name" value="Amino acid/polyamine transporter I"/>
    <property type="match status" value="1"/>
</dbReference>
<comment type="subcellular location">
    <subcellularLocation>
        <location evidence="1">Membrane</location>
        <topology evidence="1">Multi-pass membrane protein</topology>
    </subcellularLocation>
</comment>
<sequence>MDLPDKATKSTLHAMGYQQSLKRVLTVRHLIWFGLSYLAPIGVFTQFGIMTGMTHGMTTLSYMVAIVVILFTAFSYAKLVSVFPVAGSAYTYVQRSVNPYVGFLTGWIMLLDYILLPMICILFLGLFLNQYCPVVPVWVWIIISVVGVCIINILGIEPTVTVNTWAVFLQVGFSLLFLFVVAKLIMEGGGAGTFFSWEAVYNAQEFQMDPFLLSVGILTIAFLGFDAVTTLAEETIQPKKNVGRALLLVALLAGSFFVLESYFCQIAWPSGWREIINPSTGFFEVSLQLQVDCMQSLYLWISNLASLTCAISAQAAVARILFGMGRDGVLPKKCFDYVHPRFKTPVYAILLVSVISLTAIAFIDSVVDAMALISFGALFGFIMVNIAVIFHFYLRGKKRSFGDVIQYLLCPLIGAGLCLYFLFNLAPQTKIMGFAWLGLGVIYTAVTTNFFRKLPPDLTLK</sequence>
<evidence type="ECO:0000313" key="7">
    <source>
        <dbReference type="EMBL" id="CQR73756.1"/>
    </source>
</evidence>
<evidence type="ECO:0000256" key="2">
    <source>
        <dbReference type="ARBA" id="ARBA00022692"/>
    </source>
</evidence>
<evidence type="ECO:0000256" key="3">
    <source>
        <dbReference type="ARBA" id="ARBA00022989"/>
    </source>
</evidence>
<feature type="transmembrane region" description="Helical" evidence="5">
    <location>
        <begin position="211"/>
        <end position="233"/>
    </location>
</feature>
<reference evidence="8" key="1">
    <citation type="submission" date="2015-03" db="EMBL/GenBank/DDBJ databases">
        <authorList>
            <person name="Nijsse Bart"/>
        </authorList>
    </citation>
    <scope>NUCLEOTIDE SEQUENCE [LARGE SCALE GENOMIC DNA]</scope>
</reference>
<gene>
    <name evidence="7" type="ORF">SpAn4DRAFT_0218</name>
</gene>
<dbReference type="InterPro" id="IPR004841">
    <property type="entry name" value="AA-permease/SLC12A_dom"/>
</dbReference>
<keyword evidence="2 5" id="KW-0812">Transmembrane</keyword>
<evidence type="ECO:0000256" key="1">
    <source>
        <dbReference type="ARBA" id="ARBA00004141"/>
    </source>
</evidence>
<dbReference type="EMBL" id="CTRP01000014">
    <property type="protein sequence ID" value="CQR73756.1"/>
    <property type="molecule type" value="Genomic_DNA"/>
</dbReference>
<feature type="domain" description="Amino acid permease/ SLC12A" evidence="6">
    <location>
        <begin position="29"/>
        <end position="389"/>
    </location>
</feature>
<feature type="transmembrane region" description="Helical" evidence="5">
    <location>
        <begin position="369"/>
        <end position="393"/>
    </location>
</feature>
<feature type="transmembrane region" description="Helical" evidence="5">
    <location>
        <begin position="166"/>
        <end position="186"/>
    </location>
</feature>
<dbReference type="PANTHER" id="PTHR42770">
    <property type="entry name" value="AMINO ACID TRANSPORTER-RELATED"/>
    <property type="match status" value="1"/>
</dbReference>
<evidence type="ECO:0000256" key="5">
    <source>
        <dbReference type="SAM" id="Phobius"/>
    </source>
</evidence>
<dbReference type="AlphaFoldDB" id="A0A0U1L252"/>
<dbReference type="PANTHER" id="PTHR42770:SF8">
    <property type="entry name" value="PUTRESCINE IMPORTER PUUP"/>
    <property type="match status" value="1"/>
</dbReference>
<accession>A0A0U1L252</accession>
<dbReference type="RefSeq" id="WP_021171019.1">
    <property type="nucleotide sequence ID" value="NZ_CTRP01000014.1"/>
</dbReference>
<organism evidence="7 8">
    <name type="scientific">Sporomusa ovata</name>
    <dbReference type="NCBI Taxonomy" id="2378"/>
    <lineage>
        <taxon>Bacteria</taxon>
        <taxon>Bacillati</taxon>
        <taxon>Bacillota</taxon>
        <taxon>Negativicutes</taxon>
        <taxon>Selenomonadales</taxon>
        <taxon>Sporomusaceae</taxon>
        <taxon>Sporomusa</taxon>
    </lineage>
</organism>
<keyword evidence="8" id="KW-1185">Reference proteome</keyword>
<evidence type="ECO:0000313" key="8">
    <source>
        <dbReference type="Proteomes" id="UP000049855"/>
    </source>
</evidence>
<dbReference type="Proteomes" id="UP000049855">
    <property type="component" value="Unassembled WGS sequence"/>
</dbReference>
<feature type="transmembrane region" description="Helical" evidence="5">
    <location>
        <begin position="342"/>
        <end position="363"/>
    </location>
</feature>
<proteinExistence type="predicted"/>
<feature type="transmembrane region" description="Helical" evidence="5">
    <location>
        <begin position="62"/>
        <end position="93"/>
    </location>
</feature>
<feature type="transmembrane region" description="Helical" evidence="5">
    <location>
        <begin position="30"/>
        <end position="50"/>
    </location>
</feature>